<dbReference type="InterPro" id="IPR026937">
    <property type="entry name" value="SBNO_Helicase_C_dom"/>
</dbReference>
<evidence type="ECO:0000259" key="8">
    <source>
        <dbReference type="Pfam" id="PF25373"/>
    </source>
</evidence>
<dbReference type="Pfam" id="PF25373">
    <property type="entry name" value="SBNO"/>
    <property type="match status" value="1"/>
</dbReference>
<protein>
    <submittedName>
        <fullName evidence="10">Uncharacterized protein</fullName>
    </submittedName>
</protein>
<dbReference type="Proteomes" id="UP000050795">
    <property type="component" value="Unassembled WGS sequence"/>
</dbReference>
<dbReference type="InterPro" id="IPR039187">
    <property type="entry name" value="SNO_AAA"/>
</dbReference>
<dbReference type="PANTHER" id="PTHR12706">
    <property type="entry name" value="STRAWBERRY NOTCH-RELATED"/>
    <property type="match status" value="1"/>
</dbReference>
<feature type="region of interest" description="Disordered" evidence="5">
    <location>
        <begin position="955"/>
        <end position="975"/>
    </location>
</feature>
<evidence type="ECO:0000259" key="6">
    <source>
        <dbReference type="Pfam" id="PF13871"/>
    </source>
</evidence>
<feature type="compositionally biased region" description="Low complexity" evidence="5">
    <location>
        <begin position="833"/>
        <end position="851"/>
    </location>
</feature>
<evidence type="ECO:0000256" key="2">
    <source>
        <dbReference type="ARBA" id="ARBA00006992"/>
    </source>
</evidence>
<keyword evidence="3" id="KW-0175">Coiled coil</keyword>
<dbReference type="Pfam" id="PF13871">
    <property type="entry name" value="Helicase_C_4"/>
    <property type="match status" value="1"/>
</dbReference>
<evidence type="ECO:0000256" key="5">
    <source>
        <dbReference type="SAM" id="MobiDB-lite"/>
    </source>
</evidence>
<dbReference type="Gene3D" id="3.40.50.300">
    <property type="entry name" value="P-loop containing nucleotide triphosphate hydrolases"/>
    <property type="match status" value="2"/>
</dbReference>
<dbReference type="Pfam" id="PF13872">
    <property type="entry name" value="AAA_34"/>
    <property type="match status" value="1"/>
</dbReference>
<evidence type="ECO:0000256" key="1">
    <source>
        <dbReference type="ARBA" id="ARBA00004123"/>
    </source>
</evidence>
<feature type="region of interest" description="Disordered" evidence="5">
    <location>
        <begin position="1519"/>
        <end position="1538"/>
    </location>
</feature>
<feature type="compositionally biased region" description="Polar residues" evidence="5">
    <location>
        <begin position="1577"/>
        <end position="1589"/>
    </location>
</feature>
<evidence type="ECO:0000256" key="3">
    <source>
        <dbReference type="ARBA" id="ARBA00023054"/>
    </source>
</evidence>
<feature type="region of interest" description="Disordered" evidence="5">
    <location>
        <begin position="916"/>
        <end position="936"/>
    </location>
</feature>
<feature type="domain" description="Strawberry notch helicase C" evidence="6">
    <location>
        <begin position="1000"/>
        <end position="1285"/>
    </location>
</feature>
<dbReference type="SUPFAM" id="SSF52540">
    <property type="entry name" value="P-loop containing nucleoside triphosphate hydrolases"/>
    <property type="match status" value="2"/>
</dbReference>
<feature type="domain" description="Strawberry notch AAA" evidence="7">
    <location>
        <begin position="287"/>
        <end position="586"/>
    </location>
</feature>
<feature type="compositionally biased region" description="Polar residues" evidence="5">
    <location>
        <begin position="955"/>
        <end position="968"/>
    </location>
</feature>
<feature type="region of interest" description="Disordered" evidence="5">
    <location>
        <begin position="1566"/>
        <end position="1591"/>
    </location>
</feature>
<dbReference type="GO" id="GO:0006355">
    <property type="term" value="P:regulation of DNA-templated transcription"/>
    <property type="evidence" value="ECO:0007669"/>
    <property type="project" value="InterPro"/>
</dbReference>
<evidence type="ECO:0000313" key="9">
    <source>
        <dbReference type="Proteomes" id="UP000050795"/>
    </source>
</evidence>
<dbReference type="GO" id="GO:0042393">
    <property type="term" value="F:histone binding"/>
    <property type="evidence" value="ECO:0007669"/>
    <property type="project" value="TreeGrafter"/>
</dbReference>
<feature type="compositionally biased region" description="Basic and acidic residues" evidence="5">
    <location>
        <begin position="924"/>
        <end position="935"/>
    </location>
</feature>
<reference evidence="10" key="2">
    <citation type="submission" date="2023-11" db="UniProtKB">
        <authorList>
            <consortium name="WormBaseParasite"/>
        </authorList>
    </citation>
    <scope>IDENTIFICATION</scope>
</reference>
<feature type="region of interest" description="Disordered" evidence="5">
    <location>
        <begin position="774"/>
        <end position="896"/>
    </location>
</feature>
<evidence type="ECO:0000259" key="7">
    <source>
        <dbReference type="Pfam" id="PF13872"/>
    </source>
</evidence>
<dbReference type="GO" id="GO:0031490">
    <property type="term" value="F:chromatin DNA binding"/>
    <property type="evidence" value="ECO:0007669"/>
    <property type="project" value="TreeGrafter"/>
</dbReference>
<feature type="compositionally biased region" description="Basic residues" evidence="5">
    <location>
        <begin position="1807"/>
        <end position="1816"/>
    </location>
</feature>
<sequence length="1816" mass="200510">MRVEMDPVSIFEDALKGLATKDFDADVEEPSSNLNASVNVADDHVKPGFNETFTNAGIKVISAPTITKPPNEVATTSQNDIILSALINAGIAPASLKPQETFSNPPSVSITANPNVKVLSSRGTTILRVMPSANGSSSPIAQAHSPLIASHLLKKPGDNSRMASPSLTHLPNIIRKRPPSLIETSQPISKVRRVASQSHMDGEVGGQTNSAFPSVSTVPTSLNNWYQTPNISRPSLPHNLRLPNHVQQTPRPYPVIKRDEDMDEDEDLAQAETYADYIPLKLKFGRKHPDPVVESSSLSSVSPPDIHYRLCLPDEVIDRACLSALQLEAVVYACQRHECILPNGQRAGFLIGDGAGVGKGRTIAGILYENYLRHRKKAIWLSVSNDLKVDAERDLRDVGLGKIKVHSLNKFKYARISGKTNGRVKKGVIFSTYSSLIGESQGSAKAKYKTRLKQLVHWCGKKFDGVIVFDECHRAKNLTPSGSQKPTKTGLTVLELQNRLPNARIVYASATGATEPRNMAYMTRLGLWGEGTPFKTFNSFIQTLERRGVGAMELVAMDMKLRGMYIARQLSFHGVHFGIQEVHIENVKLGNDSFIHVYNQSTDLWVYAYRFFTEASRLLNLSDRYRKTMWGQFWSAHQRFFKYLCIAAKVDTCVEFAKNAIEEGKCVVIGLQSTGEAKTLEQVEEYGSDLGEFVSTAKGVFQSLVEKYFPTPTNVDNFSLRGDKLASAGDRSSSTTLSRAGRAIAAGQGSGLGLKDILGEKMLAKLVAGGSLSGSNLDSDFEGGGGANKPEDKGSDSDDNDDEHSEESEDDEDSDFNNTVKVNGGVNPLGGNSSSSDYYDSDLELNSSLENSNKKRSKKSNSSKKQQSQSSDRRKQKYTRDGDSPSGLSDDSDEDWDPDALFDSFLARNMNLCTPGSDHSSLTKRSDGSNKHVNDDIWGDEFTRKLSQQYLMGRGSSNQSLAVSSETKVSPEEAKRQCTEMQNLLLRFIEKLGAKLPPSSLDELIDKLGGPSKVAEMTGRKGRMVMGDDGRVSYESRRESDVNLELLNLTEKQRFMDGEKLIAIISEAASSGISLQADRRAINQRRRVHITLELPWSADRAVQQFGRTHRSNQVSAPKYIFLISNLAGEQRFASTVAKRLESLGALTHGDRRATETRDLSQFNLDTKLGREALEVVLRACILGEEGLVEPPNDYMSSSPFDSSGDREKLGIQSFFQDVRASLQGVGLATGRYREKDSNQMSKFLNRILGIRVNIQNALFQYFSDTLEEITRRAKRDNQLDLGIMDLGTTGQNLDIAWTKSFDTWFLSESTQVHLHKVTAERGLTWSSAMEIYTQHDGIHDGFYLPSTSTSNKLVIPILAVYVKSRTSRVTSSSESKLYRIYRPNTGLQAKPIELEKLQERYKRVSNASDCQEPWSRIFRESAKRCIHMLLHGFCSTSVQNRTACEVGLRMRNYYVLSGSVLNVWARIEPVLQFRSNSNRCMQVVRLKSKDGKRIIGSLIPQECVQDVLACLSLPPEAGQTQLPEDNSSTKSIFPRNQNSSSIRNNNFLASSDNVCVPWPRGQRPCSRLPQRPRMWGNNRSASMFNQRGGSSVLGRGMSSPYSYGTDKNIPPGGLSLHHHQRMPDQRHWGGAGTLRETLTTGVNHSLDYNRSANFMPNSSYTRFPTPNSNFTSPAQQQTTTTTTGFLHNSSYLRASAAATDSNSRPLRMNSPPKLGSRLNAALSLPPIPSSDIRNVGMPASYTNNNNSHFTVPSTNNLSNNVNNNLSSFSSSANNNHSISSLSTSAAAAPTNGDTSSGDVRRGTNKMTRFKIKWKEG</sequence>
<accession>A0AA85KCK5</accession>
<evidence type="ECO:0000313" key="10">
    <source>
        <dbReference type="WBParaSite" id="TREG1_79240.1"/>
    </source>
</evidence>
<name>A0AA85KCK5_TRIRE</name>
<dbReference type="InterPro" id="IPR027417">
    <property type="entry name" value="P-loop_NTPase"/>
</dbReference>
<reference evidence="9" key="1">
    <citation type="submission" date="2022-06" db="EMBL/GenBank/DDBJ databases">
        <authorList>
            <person name="Berger JAMES D."/>
            <person name="Berger JAMES D."/>
        </authorList>
    </citation>
    <scope>NUCLEOTIDE SEQUENCE [LARGE SCALE GENOMIC DNA]</scope>
</reference>
<proteinExistence type="inferred from homology"/>
<feature type="domain" description="SBNO alpha/beta" evidence="8">
    <location>
        <begin position="1323"/>
        <end position="1449"/>
    </location>
</feature>
<dbReference type="WBParaSite" id="TREG1_79240.1">
    <property type="protein sequence ID" value="TREG1_79240.1"/>
    <property type="gene ID" value="TREG1_79240"/>
</dbReference>
<organism evidence="9 10">
    <name type="scientific">Trichobilharzia regenti</name>
    <name type="common">Nasal bird schistosome</name>
    <dbReference type="NCBI Taxonomy" id="157069"/>
    <lineage>
        <taxon>Eukaryota</taxon>
        <taxon>Metazoa</taxon>
        <taxon>Spiralia</taxon>
        <taxon>Lophotrochozoa</taxon>
        <taxon>Platyhelminthes</taxon>
        <taxon>Trematoda</taxon>
        <taxon>Digenea</taxon>
        <taxon>Strigeidida</taxon>
        <taxon>Schistosomatoidea</taxon>
        <taxon>Schistosomatidae</taxon>
        <taxon>Trichobilharzia</taxon>
    </lineage>
</organism>
<dbReference type="GO" id="GO:0005634">
    <property type="term" value="C:nucleus"/>
    <property type="evidence" value="ECO:0007669"/>
    <property type="project" value="UniProtKB-SubCell"/>
</dbReference>
<evidence type="ECO:0000256" key="4">
    <source>
        <dbReference type="ARBA" id="ARBA00023242"/>
    </source>
</evidence>
<dbReference type="InterPro" id="IPR057332">
    <property type="entry name" value="SBNO_a/b_dom"/>
</dbReference>
<keyword evidence="9" id="KW-1185">Reference proteome</keyword>
<dbReference type="GO" id="GO:0009967">
    <property type="term" value="P:positive regulation of signal transduction"/>
    <property type="evidence" value="ECO:0007669"/>
    <property type="project" value="UniProtKB-ARBA"/>
</dbReference>
<feature type="compositionally biased region" description="Low complexity" evidence="5">
    <location>
        <begin position="1768"/>
        <end position="1788"/>
    </location>
</feature>
<comment type="subcellular location">
    <subcellularLocation>
        <location evidence="1">Nucleus</location>
    </subcellularLocation>
</comment>
<dbReference type="FunFam" id="3.40.50.300:FF:000282">
    <property type="entry name" value="Strawberry notch homolog 1 (Drosophila)"/>
    <property type="match status" value="1"/>
</dbReference>
<feature type="compositionally biased region" description="Polar residues" evidence="5">
    <location>
        <begin position="1519"/>
        <end position="1531"/>
    </location>
</feature>
<feature type="compositionally biased region" description="Acidic residues" evidence="5">
    <location>
        <begin position="797"/>
        <end position="815"/>
    </location>
</feature>
<feature type="region of interest" description="Disordered" evidence="5">
    <location>
        <begin position="1768"/>
        <end position="1816"/>
    </location>
</feature>
<comment type="similarity">
    <text evidence="2">Belongs to the SBNO family.</text>
</comment>
<dbReference type="InterPro" id="IPR026741">
    <property type="entry name" value="SNO"/>
</dbReference>
<keyword evidence="4" id="KW-0539">Nucleus</keyword>
<dbReference type="PANTHER" id="PTHR12706:SF30">
    <property type="entry name" value="PROTEIN STRAWBERRY NOTCH-RELATED"/>
    <property type="match status" value="1"/>
</dbReference>